<name>A0A5N6KUF9_9ROSI</name>
<dbReference type="Gene3D" id="2.60.40.790">
    <property type="match status" value="1"/>
</dbReference>
<dbReference type="OrthoDB" id="1431247at2759"/>
<feature type="domain" description="SHSP" evidence="5">
    <location>
        <begin position="44"/>
        <end position="206"/>
    </location>
</feature>
<dbReference type="PANTHER" id="PTHR11527">
    <property type="entry name" value="HEAT-SHOCK PROTEIN 20 FAMILY MEMBER"/>
    <property type="match status" value="1"/>
</dbReference>
<comment type="caution">
    <text evidence="6">The sequence shown here is derived from an EMBL/GenBank/DDBJ whole genome shotgun (WGS) entry which is preliminary data.</text>
</comment>
<dbReference type="CDD" id="cd06464">
    <property type="entry name" value="ACD_sHsps-like"/>
    <property type="match status" value="1"/>
</dbReference>
<keyword evidence="1" id="KW-0346">Stress response</keyword>
<organism evidence="6 7">
    <name type="scientific">Carpinus fangiana</name>
    <dbReference type="NCBI Taxonomy" id="176857"/>
    <lineage>
        <taxon>Eukaryota</taxon>
        <taxon>Viridiplantae</taxon>
        <taxon>Streptophyta</taxon>
        <taxon>Embryophyta</taxon>
        <taxon>Tracheophyta</taxon>
        <taxon>Spermatophyta</taxon>
        <taxon>Magnoliopsida</taxon>
        <taxon>eudicotyledons</taxon>
        <taxon>Gunneridae</taxon>
        <taxon>Pentapetalae</taxon>
        <taxon>rosids</taxon>
        <taxon>fabids</taxon>
        <taxon>Fagales</taxon>
        <taxon>Betulaceae</taxon>
        <taxon>Carpinus</taxon>
    </lineage>
</organism>
<dbReference type="EMBL" id="VIBQ01000013">
    <property type="protein sequence ID" value="KAB8345918.1"/>
    <property type="molecule type" value="Genomic_DNA"/>
</dbReference>
<evidence type="ECO:0000313" key="7">
    <source>
        <dbReference type="Proteomes" id="UP000327013"/>
    </source>
</evidence>
<gene>
    <name evidence="6" type="ORF">FH972_022972</name>
</gene>
<keyword evidence="7" id="KW-1185">Reference proteome</keyword>
<dbReference type="InterPro" id="IPR002068">
    <property type="entry name" value="A-crystallin/Hsp20_dom"/>
</dbReference>
<evidence type="ECO:0000256" key="2">
    <source>
        <dbReference type="PROSITE-ProRule" id="PRU00285"/>
    </source>
</evidence>
<feature type="region of interest" description="Disordered" evidence="4">
    <location>
        <begin position="91"/>
        <end position="150"/>
    </location>
</feature>
<dbReference type="InterPro" id="IPR031107">
    <property type="entry name" value="Small_HSP"/>
</dbReference>
<evidence type="ECO:0000256" key="4">
    <source>
        <dbReference type="SAM" id="MobiDB-lite"/>
    </source>
</evidence>
<dbReference type="InterPro" id="IPR008978">
    <property type="entry name" value="HSP20-like_chaperone"/>
</dbReference>
<reference evidence="6 7" key="1">
    <citation type="submission" date="2019-06" db="EMBL/GenBank/DDBJ databases">
        <title>A chromosomal-level reference genome of Carpinus fangiana (Coryloideae, Betulaceae).</title>
        <authorList>
            <person name="Yang X."/>
            <person name="Wang Z."/>
            <person name="Zhang L."/>
            <person name="Hao G."/>
            <person name="Liu J."/>
            <person name="Yang Y."/>
        </authorList>
    </citation>
    <scope>NUCLEOTIDE SEQUENCE [LARGE SCALE GENOMIC DNA]</scope>
    <source>
        <strain evidence="6">Cfa_2016G</strain>
        <tissue evidence="6">Leaf</tissue>
    </source>
</reference>
<evidence type="ECO:0000313" key="6">
    <source>
        <dbReference type="EMBL" id="KAB8345918.1"/>
    </source>
</evidence>
<evidence type="ECO:0000259" key="5">
    <source>
        <dbReference type="PROSITE" id="PS01031"/>
    </source>
</evidence>
<comment type="similarity">
    <text evidence="2 3">Belongs to the small heat shock protein (HSP20) family.</text>
</comment>
<dbReference type="Pfam" id="PF00011">
    <property type="entry name" value="HSP20"/>
    <property type="match status" value="1"/>
</dbReference>
<evidence type="ECO:0000256" key="3">
    <source>
        <dbReference type="RuleBase" id="RU003616"/>
    </source>
</evidence>
<protein>
    <recommendedName>
        <fullName evidence="5">SHSP domain-containing protein</fullName>
    </recommendedName>
</protein>
<proteinExistence type="inferred from homology"/>
<dbReference type="SUPFAM" id="SSF49764">
    <property type="entry name" value="HSP20-like chaperones"/>
    <property type="match status" value="1"/>
</dbReference>
<dbReference type="AlphaFoldDB" id="A0A5N6KUF9"/>
<dbReference type="Proteomes" id="UP000327013">
    <property type="component" value="Unassembled WGS sequence"/>
</dbReference>
<accession>A0A5N6KUF9</accession>
<evidence type="ECO:0000256" key="1">
    <source>
        <dbReference type="ARBA" id="ARBA00023016"/>
    </source>
</evidence>
<sequence>MTFFWNQPQFANSEFGPLFRFLDDYAEHSSTRAETKPTASSPYSSPTHFRPKFDIAETETAYELFGDLPGVAQQDLSVEFPDAQTLTVSGKVVRRTPKSDGTKASATDDDTASVKERQASVEDDDEFMQVEKASEQEQTTEQPQPKPETPKFKFHALERKLGQFSRTFTFPSPVDTDSVTASLRDGVLSLVVPKSTKAGVKKIVIQ</sequence>
<dbReference type="PROSITE" id="PS01031">
    <property type="entry name" value="SHSP"/>
    <property type="match status" value="1"/>
</dbReference>